<evidence type="ECO:0000313" key="2">
    <source>
        <dbReference type="Proteomes" id="UP000462363"/>
    </source>
</evidence>
<dbReference type="GO" id="GO:0051301">
    <property type="term" value="P:cell division"/>
    <property type="evidence" value="ECO:0007669"/>
    <property type="project" value="UniProtKB-KW"/>
</dbReference>
<protein>
    <submittedName>
        <fullName evidence="1">Cell division protein</fullName>
    </submittedName>
</protein>
<evidence type="ECO:0000313" key="1">
    <source>
        <dbReference type="EMBL" id="MSS41764.1"/>
    </source>
</evidence>
<dbReference type="EMBL" id="VUMB01000049">
    <property type="protein sequence ID" value="MSS41764.1"/>
    <property type="molecule type" value="Genomic_DNA"/>
</dbReference>
<dbReference type="Proteomes" id="UP000462363">
    <property type="component" value="Unassembled WGS sequence"/>
</dbReference>
<keyword evidence="1" id="KW-0132">Cell division</keyword>
<dbReference type="AlphaFoldDB" id="A0A844FDM3"/>
<keyword evidence="1" id="KW-0131">Cell cycle</keyword>
<sequence length="228" mass="26586">MLTLYTAVGILRFEDCLKNHKTPIVINNHREYGLSEEEFILWSCLAFHIRQIHELHTAFSERLKLHNRSENIPMEPYLNRLIVRGLIVKGDGLTRIDALYRLLGELYLCPLKDNFATQLFSCIYLYLKRKIEKTDMAYFFRKVPLSPMEKVVLQIAKRVQISTAELAACVEHGVFPKDNRQLLSQLYDSTDATFHTVAENLQLNHTQYPILEAVTNLYLNKQIAFEKL</sequence>
<comment type="caution">
    <text evidence="1">The sequence shown here is derived from an EMBL/GenBank/DDBJ whole genome shotgun (WGS) entry which is preliminary data.</text>
</comment>
<dbReference type="RefSeq" id="WP_055158045.1">
    <property type="nucleotide sequence ID" value="NZ_CP045695.1"/>
</dbReference>
<name>A0A844FDM3_CLOSV</name>
<gene>
    <name evidence="1" type="ORF">FYJ37_15860</name>
</gene>
<organism evidence="1 2">
    <name type="scientific">Clostridium scindens (strain JCM 10418 / VPI 12708)</name>
    <dbReference type="NCBI Taxonomy" id="29347"/>
    <lineage>
        <taxon>Bacteria</taxon>
        <taxon>Bacillati</taxon>
        <taxon>Bacillota</taxon>
        <taxon>Clostridia</taxon>
        <taxon>Lachnospirales</taxon>
        <taxon>Lachnospiraceae</taxon>
    </lineage>
</organism>
<proteinExistence type="predicted"/>
<reference evidence="1 2" key="1">
    <citation type="submission" date="2019-08" db="EMBL/GenBank/DDBJ databases">
        <title>In-depth cultivation of the pig gut microbiome towards novel bacterial diversity and tailored functional studies.</title>
        <authorList>
            <person name="Wylensek D."/>
            <person name="Hitch T.C.A."/>
            <person name="Clavel T."/>
        </authorList>
    </citation>
    <scope>NUCLEOTIDE SEQUENCE [LARGE SCALE GENOMIC DNA]</scope>
    <source>
        <strain evidence="1 2">BL-389-WT-3D</strain>
    </source>
</reference>
<accession>A0A844FDM3</accession>